<evidence type="ECO:0000256" key="7">
    <source>
        <dbReference type="ARBA" id="ARBA00038459"/>
    </source>
</evidence>
<dbReference type="Proteomes" id="UP001408356">
    <property type="component" value="Unassembled WGS sequence"/>
</dbReference>
<evidence type="ECO:0000256" key="4">
    <source>
        <dbReference type="ARBA" id="ARBA00022692"/>
    </source>
</evidence>
<dbReference type="PROSITE" id="PS50850">
    <property type="entry name" value="MFS"/>
    <property type="match status" value="1"/>
</dbReference>
<proteinExistence type="inferred from homology"/>
<evidence type="ECO:0000313" key="10">
    <source>
        <dbReference type="EMBL" id="KAK9414596.1"/>
    </source>
</evidence>
<organism evidence="10 11">
    <name type="scientific">Seiridium unicorne</name>
    <dbReference type="NCBI Taxonomy" id="138068"/>
    <lineage>
        <taxon>Eukaryota</taxon>
        <taxon>Fungi</taxon>
        <taxon>Dikarya</taxon>
        <taxon>Ascomycota</taxon>
        <taxon>Pezizomycotina</taxon>
        <taxon>Sordariomycetes</taxon>
        <taxon>Xylariomycetidae</taxon>
        <taxon>Amphisphaeriales</taxon>
        <taxon>Sporocadaceae</taxon>
        <taxon>Seiridium</taxon>
    </lineage>
</organism>
<feature type="transmembrane region" description="Helical" evidence="8">
    <location>
        <begin position="80"/>
        <end position="99"/>
    </location>
</feature>
<dbReference type="EMBL" id="JARVKF010000424">
    <property type="protein sequence ID" value="KAK9414596.1"/>
    <property type="molecule type" value="Genomic_DNA"/>
</dbReference>
<keyword evidence="2" id="KW-0813">Transport</keyword>
<evidence type="ECO:0000256" key="6">
    <source>
        <dbReference type="ARBA" id="ARBA00023136"/>
    </source>
</evidence>
<comment type="caution">
    <text evidence="10">The sequence shown here is derived from an EMBL/GenBank/DDBJ whole genome shotgun (WGS) entry which is preliminary data.</text>
</comment>
<dbReference type="InterPro" id="IPR020846">
    <property type="entry name" value="MFS_dom"/>
</dbReference>
<sequence>MTVSDAAGVPKTKDVVPPTFDVVGLDHSENPFELSSARRWACTLMVIRMTATIAFCSSIHTAATTSVAEDFNYSRTVSTLGVSTFLFGFASGPLISAPLSELYGHNPIYRITLFLFVAFSLGCALAPTIAALLVFRFLGSSDPQQFSVPIFWCVAVYTDDSSHKLGGSLNDLWPPTHRSVPLALFTAASFLGPVLSPIVGGFISQLMTWRW</sequence>
<evidence type="ECO:0000256" key="1">
    <source>
        <dbReference type="ARBA" id="ARBA00004651"/>
    </source>
</evidence>
<feature type="transmembrane region" description="Helical" evidence="8">
    <location>
        <begin position="111"/>
        <end position="138"/>
    </location>
</feature>
<dbReference type="PANTHER" id="PTHR23502:SF186">
    <property type="entry name" value="MAJOR FACILITATOR SUPERFAMILY (MFS) PROFILE DOMAIN-CONTAINING PROTEIN"/>
    <property type="match status" value="1"/>
</dbReference>
<protein>
    <recommendedName>
        <fullName evidence="9">Major facilitator superfamily (MFS) profile domain-containing protein</fullName>
    </recommendedName>
</protein>
<feature type="transmembrane region" description="Helical" evidence="8">
    <location>
        <begin position="40"/>
        <end position="60"/>
    </location>
</feature>
<keyword evidence="4 8" id="KW-0812">Transmembrane</keyword>
<name>A0ABR2UJQ9_9PEZI</name>
<reference evidence="10 11" key="1">
    <citation type="journal article" date="2024" name="J. Plant Pathol.">
        <title>Sequence and assembly of the genome of Seiridium unicorne, isolate CBS 538.82, causal agent of cypress canker disease.</title>
        <authorList>
            <person name="Scali E."/>
            <person name="Rocca G.D."/>
            <person name="Danti R."/>
            <person name="Garbelotto M."/>
            <person name="Barberini S."/>
            <person name="Baroncelli R."/>
            <person name="Emiliani G."/>
        </authorList>
    </citation>
    <scope>NUCLEOTIDE SEQUENCE [LARGE SCALE GENOMIC DNA]</scope>
    <source>
        <strain evidence="10 11">BM-138-508</strain>
    </source>
</reference>
<evidence type="ECO:0000256" key="5">
    <source>
        <dbReference type="ARBA" id="ARBA00022989"/>
    </source>
</evidence>
<dbReference type="InterPro" id="IPR011701">
    <property type="entry name" value="MFS"/>
</dbReference>
<evidence type="ECO:0000259" key="9">
    <source>
        <dbReference type="PROSITE" id="PS50850"/>
    </source>
</evidence>
<dbReference type="InterPro" id="IPR036259">
    <property type="entry name" value="MFS_trans_sf"/>
</dbReference>
<keyword evidence="11" id="KW-1185">Reference proteome</keyword>
<feature type="domain" description="Major facilitator superfamily (MFS) profile" evidence="9">
    <location>
        <begin position="42"/>
        <end position="211"/>
    </location>
</feature>
<comment type="similarity">
    <text evidence="7">Belongs to the major facilitator superfamily. DHA1 family. Polyamines/proton antiporter (TC 2.A.1.2.16) subfamily.</text>
</comment>
<comment type="subcellular location">
    <subcellularLocation>
        <location evidence="1">Cell membrane</location>
        <topology evidence="1">Multi-pass membrane protein</topology>
    </subcellularLocation>
</comment>
<keyword evidence="5 8" id="KW-1133">Transmembrane helix</keyword>
<dbReference type="PANTHER" id="PTHR23502">
    <property type="entry name" value="MAJOR FACILITATOR SUPERFAMILY"/>
    <property type="match status" value="1"/>
</dbReference>
<evidence type="ECO:0000256" key="3">
    <source>
        <dbReference type="ARBA" id="ARBA00022475"/>
    </source>
</evidence>
<evidence type="ECO:0000256" key="8">
    <source>
        <dbReference type="SAM" id="Phobius"/>
    </source>
</evidence>
<keyword evidence="6 8" id="KW-0472">Membrane</keyword>
<gene>
    <name evidence="10" type="ORF">SUNI508_11034</name>
</gene>
<accession>A0ABR2UJQ9</accession>
<dbReference type="Pfam" id="PF07690">
    <property type="entry name" value="MFS_1"/>
    <property type="match status" value="1"/>
</dbReference>
<feature type="transmembrane region" description="Helical" evidence="8">
    <location>
        <begin position="182"/>
        <end position="203"/>
    </location>
</feature>
<dbReference type="SUPFAM" id="SSF103473">
    <property type="entry name" value="MFS general substrate transporter"/>
    <property type="match status" value="1"/>
</dbReference>
<evidence type="ECO:0000313" key="11">
    <source>
        <dbReference type="Proteomes" id="UP001408356"/>
    </source>
</evidence>
<evidence type="ECO:0000256" key="2">
    <source>
        <dbReference type="ARBA" id="ARBA00022448"/>
    </source>
</evidence>
<dbReference type="Gene3D" id="1.20.1720.10">
    <property type="entry name" value="Multidrug resistance protein D"/>
    <property type="match status" value="2"/>
</dbReference>
<keyword evidence="3" id="KW-1003">Cell membrane</keyword>